<dbReference type="InterPro" id="IPR007263">
    <property type="entry name" value="DCC1-like"/>
</dbReference>
<reference evidence="3" key="1">
    <citation type="submission" date="2016-10" db="EMBL/GenBank/DDBJ databases">
        <authorList>
            <person name="Varghese N."/>
            <person name="Submissions S."/>
        </authorList>
    </citation>
    <scope>NUCLEOTIDE SEQUENCE [LARGE SCALE GENOMIC DNA]</scope>
    <source>
        <strain evidence="3">DSM 13078</strain>
    </source>
</reference>
<organism evidence="2 3">
    <name type="scientific">Natronobacterium haloterrestre</name>
    <name type="common">Halobiforma haloterrestris</name>
    <dbReference type="NCBI Taxonomy" id="148448"/>
    <lineage>
        <taxon>Archaea</taxon>
        <taxon>Methanobacteriati</taxon>
        <taxon>Methanobacteriota</taxon>
        <taxon>Stenosarchaea group</taxon>
        <taxon>Halobacteria</taxon>
        <taxon>Halobacteriales</taxon>
        <taxon>Natrialbaceae</taxon>
        <taxon>Natronobacterium</taxon>
    </lineage>
</organism>
<evidence type="ECO:0008006" key="4">
    <source>
        <dbReference type="Google" id="ProtNLM"/>
    </source>
</evidence>
<name>A0A1I1DW56_NATHA</name>
<feature type="compositionally biased region" description="Basic and acidic residues" evidence="1">
    <location>
        <begin position="19"/>
        <end position="38"/>
    </location>
</feature>
<dbReference type="Proteomes" id="UP000199161">
    <property type="component" value="Unassembled WGS sequence"/>
</dbReference>
<keyword evidence="3" id="KW-1185">Reference proteome</keyword>
<feature type="compositionally biased region" description="Acidic residues" evidence="1">
    <location>
        <begin position="187"/>
        <end position="197"/>
    </location>
</feature>
<feature type="compositionally biased region" description="Polar residues" evidence="1">
    <location>
        <begin position="1"/>
        <end position="16"/>
    </location>
</feature>
<protein>
    <recommendedName>
        <fullName evidence="4">DUF393 domain-containing protein</fullName>
    </recommendedName>
</protein>
<evidence type="ECO:0000313" key="3">
    <source>
        <dbReference type="Proteomes" id="UP000199161"/>
    </source>
</evidence>
<dbReference type="Pfam" id="PF04134">
    <property type="entry name" value="DCC1-like"/>
    <property type="match status" value="1"/>
</dbReference>
<dbReference type="EMBL" id="FOKW01000002">
    <property type="protein sequence ID" value="SFB79289.1"/>
    <property type="molecule type" value="Genomic_DNA"/>
</dbReference>
<dbReference type="AlphaFoldDB" id="A0A1I1DW56"/>
<evidence type="ECO:0000256" key="1">
    <source>
        <dbReference type="SAM" id="MobiDB-lite"/>
    </source>
</evidence>
<sequence>MTDPGSNRDTSRSPTTAARGERERPSERLSVGRERPSERLSATPLTETGTPILYLEPVYPHVTDTQDTFVFDDDCGFCTWWADSFDEHTDLRIVGFSDLTPELRDRLPENYEACSHLVTDDRVYSCGASIEEAFVRSDVAGPLRDVVPFLRNFEDYERLRERWYRSIADERDRWGQFVSKTPPASGDGDEADDSTSS</sequence>
<gene>
    <name evidence="2" type="ORF">SAMN05444422_10239</name>
</gene>
<dbReference type="GO" id="GO:0015035">
    <property type="term" value="F:protein-disulfide reductase activity"/>
    <property type="evidence" value="ECO:0007669"/>
    <property type="project" value="InterPro"/>
</dbReference>
<evidence type="ECO:0000313" key="2">
    <source>
        <dbReference type="EMBL" id="SFB79289.1"/>
    </source>
</evidence>
<feature type="region of interest" description="Disordered" evidence="1">
    <location>
        <begin position="1"/>
        <end position="45"/>
    </location>
</feature>
<feature type="region of interest" description="Disordered" evidence="1">
    <location>
        <begin position="175"/>
        <end position="197"/>
    </location>
</feature>
<accession>A0A1I1DW56</accession>
<proteinExistence type="predicted"/>